<evidence type="ECO:0000256" key="1">
    <source>
        <dbReference type="ARBA" id="ARBA00004496"/>
    </source>
</evidence>
<comment type="subcellular location">
    <subcellularLocation>
        <location evidence="1">Cytoplasm</location>
    </subcellularLocation>
</comment>
<reference evidence="6 7" key="1">
    <citation type="submission" date="2024-02" db="EMBL/GenBank/DDBJ databases">
        <title>First draft genome assembly of two strains of Seiridium cardinale.</title>
        <authorList>
            <person name="Emiliani G."/>
            <person name="Scali E."/>
        </authorList>
    </citation>
    <scope>NUCLEOTIDE SEQUENCE [LARGE SCALE GENOMIC DNA]</scope>
    <source>
        <strain evidence="6 7">BM-138-000479</strain>
    </source>
</reference>
<dbReference type="InterPro" id="IPR057982">
    <property type="entry name" value="TPR_NAA35"/>
</dbReference>
<feature type="domain" description="NAA35-like N-terminal" evidence="4">
    <location>
        <begin position="40"/>
        <end position="206"/>
    </location>
</feature>
<comment type="similarity">
    <text evidence="2">Belongs to the MAK10 family.</text>
</comment>
<proteinExistence type="inferred from homology"/>
<evidence type="ECO:0000256" key="2">
    <source>
        <dbReference type="ARBA" id="ARBA00006289"/>
    </source>
</evidence>
<dbReference type="InterPro" id="IPR057983">
    <property type="entry name" value="NAA35-like_N"/>
</dbReference>
<dbReference type="InterPro" id="IPR007244">
    <property type="entry name" value="Naa35_N"/>
</dbReference>
<gene>
    <name evidence="6" type="ORF">SCAR479_03815</name>
</gene>
<evidence type="ECO:0000313" key="6">
    <source>
        <dbReference type="EMBL" id="KAK9779333.1"/>
    </source>
</evidence>
<evidence type="ECO:0000259" key="4">
    <source>
        <dbReference type="Pfam" id="PF04112"/>
    </source>
</evidence>
<evidence type="ECO:0000256" key="3">
    <source>
        <dbReference type="ARBA" id="ARBA00022490"/>
    </source>
</evidence>
<evidence type="ECO:0000313" key="7">
    <source>
        <dbReference type="Proteomes" id="UP001465668"/>
    </source>
</evidence>
<dbReference type="Pfam" id="PF04112">
    <property type="entry name" value="Mak10"/>
    <property type="match status" value="1"/>
</dbReference>
<dbReference type="PANTHER" id="PTHR21373">
    <property type="entry name" value="GLUCOSE REPRESSIBLE PROTEIN MAK10"/>
    <property type="match status" value="1"/>
</dbReference>
<accession>A0ABR2XZU6</accession>
<keyword evidence="3" id="KW-0963">Cytoplasm</keyword>
<keyword evidence="7" id="KW-1185">Reference proteome</keyword>
<feature type="domain" description="NAA35-like TPR repeats" evidence="5">
    <location>
        <begin position="326"/>
        <end position="710"/>
    </location>
</feature>
<organism evidence="6 7">
    <name type="scientific">Seiridium cardinale</name>
    <dbReference type="NCBI Taxonomy" id="138064"/>
    <lineage>
        <taxon>Eukaryota</taxon>
        <taxon>Fungi</taxon>
        <taxon>Dikarya</taxon>
        <taxon>Ascomycota</taxon>
        <taxon>Pezizomycotina</taxon>
        <taxon>Sordariomycetes</taxon>
        <taxon>Xylariomycetidae</taxon>
        <taxon>Amphisphaeriales</taxon>
        <taxon>Sporocadaceae</taxon>
        <taxon>Seiridium</taxon>
    </lineage>
</organism>
<evidence type="ECO:0000259" key="5">
    <source>
        <dbReference type="Pfam" id="PF25789"/>
    </source>
</evidence>
<name>A0ABR2XZU6_9PEZI</name>
<dbReference type="PANTHER" id="PTHR21373:SF0">
    <property type="entry name" value="N-ALPHA-ACETYLTRANSFERASE 35, NATC AUXILIARY SUBUNIT"/>
    <property type="match status" value="1"/>
</dbReference>
<dbReference type="EMBL" id="JARVKM010000011">
    <property type="protein sequence ID" value="KAK9779333.1"/>
    <property type="molecule type" value="Genomic_DNA"/>
</dbReference>
<dbReference type="Proteomes" id="UP001465668">
    <property type="component" value="Unassembled WGS sequence"/>
</dbReference>
<sequence length="749" mass="85370">MEVPGRPPVPPLLPQIASHPGIMAIDITDKFSAAVEKLAPGELVKDGHFTLFESVSALEIMDPKMDSGCLAEGESLDEEYNVMKSLLPQEVLGIIDQLLCLEMAWHLGYPLSQTLFTSVYLEAIMQPTPTSLAEADFERNPKEKTPGSSEGKSPFLFVLRAYCVALLKNCYFVNELVKDELYYEEEDFVTNTYDRNLLSDIPLAPINELLRDARADLRAMSNQLPKDIREALDLRLEFRIAFLRAVELVGVHKANADSLKTPWIMMSGLLEHLMKQHPLGTPVTEAFSTKMQRRLASTMPPRPIVQLTFEDTYNHFKRMAQDGQEAMDILRYSDPQSLMTFVSSFQSRRPQPLVIIRTLMQSLLFKEMVVLGSYSIRHILDHDLSIVCLPNAPQTDPANDTIEIPTDPRHQTAAQMEIFRQRVAECYLDLYRIFCQNRCRVRRTLYHSIQEWDILQADVEEIDNLLQVNLDEKLHTAATGPVGYSLPLSSWAYLYKLRQMEWIVQLGFELSTYQIDELAGMYWYLNYVAKTRAQHGDRIKTFVMRSMFEARANSKTYSAAKEDKYMKSMSYIRVTMLDAACTWEFADGLCCLYTVLQRLGLIKAPPRPYSDDLLRYEIRMKPFVNIGLPQLPSFDDFTKATQQPETSITELLKYADGAVGGAKKGYEALSRMQEQNTFSVGCHERWLANVRNCQKATIFAGIAVNMLQKTIENLGDGLDGEKMQLKVEMPEEGKGYHDWWVVPKVVSTA</sequence>
<dbReference type="Pfam" id="PF25789">
    <property type="entry name" value="TPR_NAA35"/>
    <property type="match status" value="1"/>
</dbReference>
<comment type="caution">
    <text evidence="6">The sequence shown here is derived from an EMBL/GenBank/DDBJ whole genome shotgun (WGS) entry which is preliminary data.</text>
</comment>
<protein>
    <submittedName>
        <fullName evidence="6">Amino-acid N-acetyltransferase subunit Mak10</fullName>
    </submittedName>
</protein>